<comment type="caution">
    <text evidence="1">The sequence shown here is derived from an EMBL/GenBank/DDBJ whole genome shotgun (WGS) entry which is preliminary data.</text>
</comment>
<accession>A0A811ZZT5</accession>
<dbReference type="Proteomes" id="UP000614580">
    <property type="component" value="Unassembled WGS sequence"/>
</dbReference>
<dbReference type="InterPro" id="IPR026350">
    <property type="entry name" value="GxxExxY"/>
</dbReference>
<evidence type="ECO:0000313" key="1">
    <source>
        <dbReference type="EMBL" id="CAD7766651.1"/>
    </source>
</evidence>
<name>A0A811ZZT5_9EURY</name>
<dbReference type="NCBIfam" id="TIGR04256">
    <property type="entry name" value="GxxExxY"/>
    <property type="match status" value="1"/>
</dbReference>
<dbReference type="AlphaFoldDB" id="A0A811ZZT5"/>
<protein>
    <submittedName>
        <fullName evidence="1">PD-(D/E)XK nuclease superfamily protein</fullName>
    </submittedName>
</protein>
<dbReference type="Pfam" id="PF13366">
    <property type="entry name" value="PDDEXK_3"/>
    <property type="match status" value="1"/>
</dbReference>
<sequence length="73" mass="8156">MNKNKLSSEVIKAAISLHKELGPGLLESVYQSCMVIELSEMGIDVQTESPELLMSHQADRFSILPSQRIEKIL</sequence>
<organism evidence="1 2">
    <name type="scientific">Candidatus Argoarchaeum ethanivorans</name>
    <dbReference type="NCBI Taxonomy" id="2608793"/>
    <lineage>
        <taxon>Archaea</taxon>
        <taxon>Methanobacteriati</taxon>
        <taxon>Methanobacteriota</taxon>
        <taxon>Stenosarchaea group</taxon>
        <taxon>Methanomicrobia</taxon>
        <taxon>Methanosarcinales</taxon>
        <taxon>Methanosarcinales incertae sedis</taxon>
        <taxon>GOM Arc I cluster</taxon>
        <taxon>Candidatus Argoarchaeum</taxon>
    </lineage>
</organism>
<gene>
    <name evidence="1" type="ORF">DNFNHJIP_00049</name>
</gene>
<dbReference type="EMBL" id="CAJHZY010000003">
    <property type="protein sequence ID" value="CAD7766651.1"/>
    <property type="molecule type" value="Genomic_DNA"/>
</dbReference>
<reference evidence="1" key="1">
    <citation type="submission" date="2020-12" db="EMBL/GenBank/DDBJ databases">
        <authorList>
            <person name="Hahn C.J."/>
            <person name="Laso-Perez R."/>
            <person name="Vulcano F."/>
            <person name="Vaziourakis K.-M."/>
            <person name="Stokke R."/>
            <person name="Steen I.H."/>
            <person name="Teske A."/>
            <person name="Boetius A."/>
            <person name="Liebeke M."/>
            <person name="Amann R."/>
            <person name="Knittel K."/>
        </authorList>
    </citation>
    <scope>NUCLEOTIDE SEQUENCE</scope>
    <source>
        <strain evidence="1">Gfbio:c6db26ca-90af-429b-aeed-0e3e8aed0b5e:GoM-Arc1_AMV-AAA_792_C10</strain>
    </source>
</reference>
<evidence type="ECO:0000313" key="2">
    <source>
        <dbReference type="Proteomes" id="UP000614580"/>
    </source>
</evidence>
<proteinExistence type="predicted"/>